<dbReference type="EMBL" id="REGN01001486">
    <property type="protein sequence ID" value="RNA34396.1"/>
    <property type="molecule type" value="Genomic_DNA"/>
</dbReference>
<organism evidence="1 2">
    <name type="scientific">Brachionus plicatilis</name>
    <name type="common">Marine rotifer</name>
    <name type="synonym">Brachionus muelleri</name>
    <dbReference type="NCBI Taxonomy" id="10195"/>
    <lineage>
        <taxon>Eukaryota</taxon>
        <taxon>Metazoa</taxon>
        <taxon>Spiralia</taxon>
        <taxon>Gnathifera</taxon>
        <taxon>Rotifera</taxon>
        <taxon>Eurotatoria</taxon>
        <taxon>Monogononta</taxon>
        <taxon>Pseudotrocha</taxon>
        <taxon>Ploima</taxon>
        <taxon>Brachionidae</taxon>
        <taxon>Brachionus</taxon>
    </lineage>
</organism>
<proteinExistence type="predicted"/>
<evidence type="ECO:0000313" key="1">
    <source>
        <dbReference type="EMBL" id="RNA34396.1"/>
    </source>
</evidence>
<name>A0A3M7SF64_BRAPC</name>
<dbReference type="Proteomes" id="UP000276133">
    <property type="component" value="Unassembled WGS sequence"/>
</dbReference>
<reference evidence="1 2" key="1">
    <citation type="journal article" date="2018" name="Sci. Rep.">
        <title>Genomic signatures of local adaptation to the degree of environmental predictability in rotifers.</title>
        <authorList>
            <person name="Franch-Gras L."/>
            <person name="Hahn C."/>
            <person name="Garcia-Roger E.M."/>
            <person name="Carmona M.J."/>
            <person name="Serra M."/>
            <person name="Gomez A."/>
        </authorList>
    </citation>
    <scope>NUCLEOTIDE SEQUENCE [LARGE SCALE GENOMIC DNA]</scope>
    <source>
        <strain evidence="1">HYR1</strain>
    </source>
</reference>
<sequence length="134" mass="16043">MFENLIKSEINRFQVMRIKNITIYMHRKRFKSEMLFEKKSAFHVFSRIFCVILSVLCEINNVCEKDIGFNQNFFHFLILDNITCIIQPEPSILNMLIRKFNLTVSIFHFRNPINNSFRNFVINHIIGLYSAFIT</sequence>
<dbReference type="AlphaFoldDB" id="A0A3M7SF64"/>
<gene>
    <name evidence="1" type="ORF">BpHYR1_042177</name>
</gene>
<keyword evidence="2" id="KW-1185">Reference proteome</keyword>
<comment type="caution">
    <text evidence="1">The sequence shown here is derived from an EMBL/GenBank/DDBJ whole genome shotgun (WGS) entry which is preliminary data.</text>
</comment>
<evidence type="ECO:0000313" key="2">
    <source>
        <dbReference type="Proteomes" id="UP000276133"/>
    </source>
</evidence>
<protein>
    <submittedName>
        <fullName evidence="1">Uncharacterized protein</fullName>
    </submittedName>
</protein>
<accession>A0A3M7SF64</accession>